<feature type="region of interest" description="Disordered" evidence="1">
    <location>
        <begin position="230"/>
        <end position="261"/>
    </location>
</feature>
<reference evidence="4" key="1">
    <citation type="submission" date="2017-09" db="EMBL/GenBank/DDBJ databases">
        <title>Depth-based differentiation of microbial function through sediment-hosted aquifers and enrichment of novel symbionts in the deep terrestrial subsurface.</title>
        <authorList>
            <person name="Probst A.J."/>
            <person name="Ladd B."/>
            <person name="Jarett J.K."/>
            <person name="Geller-Mcgrath D.E."/>
            <person name="Sieber C.M.K."/>
            <person name="Emerson J.B."/>
            <person name="Anantharaman K."/>
            <person name="Thomas B.C."/>
            <person name="Malmstrom R."/>
            <person name="Stieglmeier M."/>
            <person name="Klingl A."/>
            <person name="Woyke T."/>
            <person name="Ryan C.M."/>
            <person name="Banfield J.F."/>
        </authorList>
    </citation>
    <scope>NUCLEOTIDE SEQUENCE [LARGE SCALE GENOMIC DNA]</scope>
</reference>
<evidence type="ECO:0000313" key="4">
    <source>
        <dbReference type="Proteomes" id="UP000230251"/>
    </source>
</evidence>
<accession>A0A2M8ENL9</accession>
<evidence type="ECO:0000313" key="3">
    <source>
        <dbReference type="EMBL" id="PJC24339.1"/>
    </source>
</evidence>
<evidence type="ECO:0000256" key="1">
    <source>
        <dbReference type="SAM" id="MobiDB-lite"/>
    </source>
</evidence>
<protein>
    <submittedName>
        <fullName evidence="3">Uncharacterized protein</fullName>
    </submittedName>
</protein>
<feature type="region of interest" description="Disordered" evidence="1">
    <location>
        <begin position="879"/>
        <end position="900"/>
    </location>
</feature>
<proteinExistence type="predicted"/>
<gene>
    <name evidence="3" type="ORF">CO057_03370</name>
</gene>
<name>A0A2M8ENL9_9BACT</name>
<evidence type="ECO:0000256" key="2">
    <source>
        <dbReference type="SAM" id="SignalP"/>
    </source>
</evidence>
<keyword evidence="2" id="KW-0732">Signal</keyword>
<comment type="caution">
    <text evidence="3">The sequence shown here is derived from an EMBL/GenBank/DDBJ whole genome shotgun (WGS) entry which is preliminary data.</text>
</comment>
<feature type="chain" id="PRO_5014792588" evidence="2">
    <location>
        <begin position="36"/>
        <end position="1389"/>
    </location>
</feature>
<feature type="compositionally biased region" description="Low complexity" evidence="1">
    <location>
        <begin position="237"/>
        <end position="261"/>
    </location>
</feature>
<dbReference type="Proteomes" id="UP000230251">
    <property type="component" value="Unassembled WGS sequence"/>
</dbReference>
<organism evidence="3 4">
    <name type="scientific">Candidatus Uhrbacteria bacterium CG_4_9_14_0_2_um_filter_41_50</name>
    <dbReference type="NCBI Taxonomy" id="1975031"/>
    <lineage>
        <taxon>Bacteria</taxon>
        <taxon>Candidatus Uhriibacteriota</taxon>
    </lineage>
</organism>
<dbReference type="EMBL" id="PFSI01000050">
    <property type="protein sequence ID" value="PJC24339.1"/>
    <property type="molecule type" value="Genomic_DNA"/>
</dbReference>
<feature type="signal peptide" evidence="2">
    <location>
        <begin position="1"/>
        <end position="35"/>
    </location>
</feature>
<sequence length="1389" mass="144988">MQNALLRNRVFAIVTAVAMVFGSLSMVLVPSTASAATGGDLIKGTSLTTVYYYGFDGARYTFPNEKTYMTWFSDFSDVETISDSALADISLAGNVVYRPGTRWIKITSDPKVYAVSTDGTLMWIESEDVAVDYAGSDWASYIEDVPDVFFTDYTSGSSLTSATAYDGMMYMDGSSYYVAWDGEAQMVSSAGRSANNMQSRFFLDGTGIDTSSLSSGSDITSEVSAMTDVAQQGGDGSTSATGGDVTFKLSSSNPSSTSVTTNPNSVDMLVFDVKAGSEAAEIDQIAVKMVGLSATTDVTSVYLYEGETRLTEARSVNSSTQKATFGSLDLALDAGETRTLTVRGTISASAGDEIQFAIYEADDIDANEGSVGGSFPINGSTFTVSNVTGGTVTVIDTGSVDNPALGASDAEIGKFKITTATEAGEVESLTLKIDNASDHSDYTMWADGAEVATGEYIGDKLVVFDFATAFDIAKGQSEIFTVTADIGGEAADTISVYMDNAIDVYVIGGLYSYPMAATMTGYDGGTCAGGGSDECNYTTIQGGEVTISVSGPTAGDVRQNSQDQTLLEFSLTAAQVMTVKDLDIIVSADDDDDGDTFDFVDDSAGAAFGDADGLINTTEANLTDIKIINVDTGETLMGPLELDSVVTAGDDADQTIDFTDDFDMSAGETLYLAVVVDVDDSITAAETIGATIDISGFQAEDSNGDTICTSGCSSTDVVPTTDQNGYAQTVRAASLTLSLASTPSDVTTVHGMDDVLLNSFNLVGGSAGVVTVTEVQLSVYSDDTSGATMTLGDHATAPDVNNYIESCSIYDISGNLLDGPESPVAAGTTITFQDVNWDIAAEESERIDVRCNISNPSSATTYYFGIDIADSANDIVAEDEDGTDVDPTGDTPNGATSPTNEVTVAASGSLAVTADSSMPSADFLLTGSEDNHVASYRVTATNEDFEIQTISFTEEQATDDSTTAGDYANNISLVTMEYPLEDGTTGVATATMNSNVAKFSISSAPIFVSTDDPAIIDIYVDVPATDRNAGGSATSNEKVRMGFSDGDNSGTESFKAVGVGSGTTLEEDATGVADIGDDAYATDAVPQFVVRETKPTVSLSSSSPSGAKVVGDIEVMRFNVAASSNEDVILRELIWSFTGTNNAGGTDWRICDEDDAAGGFATTDLDLYNLSKEGTATALDDDVEWSFLDTDSSVCTQNTDTVDYIQLEFSTDAEAITVPAGETYTFALYNNFSGTIAASATNDDSVQFSLVEESSLSWMDPSLTINQVDPVIDLSDTTLVLSSNTSVATGALSAGDMICFSGTGNTTCSAGEEIALITNIATNTISMVRGYFGEEWVLPVHGDAIVIKPSTFFWEDDGVSGGLTTTGIKSGWGSYLVDSLPVSGNTIQF</sequence>